<gene>
    <name evidence="2" type="ORF">M427DRAFT_58336</name>
</gene>
<dbReference type="PANTHER" id="PTHR17630">
    <property type="entry name" value="DIENELACTONE HYDROLASE"/>
    <property type="match status" value="1"/>
</dbReference>
<dbReference type="STRING" id="1344416.A0A139AAQ9"/>
<evidence type="ECO:0000313" key="2">
    <source>
        <dbReference type="EMBL" id="KXS13739.1"/>
    </source>
</evidence>
<dbReference type="AlphaFoldDB" id="A0A139AAQ9"/>
<feature type="domain" description="Dienelactone hydrolase" evidence="1">
    <location>
        <begin position="31"/>
        <end position="275"/>
    </location>
</feature>
<dbReference type="PANTHER" id="PTHR17630:SF44">
    <property type="entry name" value="PROTEIN AIM2"/>
    <property type="match status" value="1"/>
</dbReference>
<dbReference type="EMBL" id="KQ965775">
    <property type="protein sequence ID" value="KXS13739.1"/>
    <property type="molecule type" value="Genomic_DNA"/>
</dbReference>
<dbReference type="InterPro" id="IPR002925">
    <property type="entry name" value="Dienelactn_hydro"/>
</dbReference>
<sequence length="283" mass="30450">MAATVPPDCCTNGYIFAGTPTGKEEKLNGLDCYVAMPASNSTASSILIIHDIFGWKMPNTRLVADALAKEGFAVFVPDFFAGYSAPPADGLDTIIVPAATMWGRFVQVGRTLSVVPSIAYTVMNTKSNIGPLAKSFATFLKEKHGVSKLGSVGYCLGGHDSLLLGSTTPPLADCVAEAHAGEWSVPPSKDAENLVVPGLFIFSGQDMSLKDADRAGIIEKLEKRNKEEKTKGWFDYHVYAPLTLHGFAIRCNEDDAVQKAERDLALANTKAFFKKWLIDGAKL</sequence>
<accession>A0A139AAQ9</accession>
<dbReference type="Pfam" id="PF01738">
    <property type="entry name" value="DLH"/>
    <property type="match status" value="1"/>
</dbReference>
<reference evidence="2 3" key="1">
    <citation type="journal article" date="2015" name="Genome Biol. Evol.">
        <title>Phylogenomic analyses indicate that early fungi evolved digesting cell walls of algal ancestors of land plants.</title>
        <authorList>
            <person name="Chang Y."/>
            <person name="Wang S."/>
            <person name="Sekimoto S."/>
            <person name="Aerts A.L."/>
            <person name="Choi C."/>
            <person name="Clum A."/>
            <person name="LaButti K.M."/>
            <person name="Lindquist E.A."/>
            <person name="Yee Ngan C."/>
            <person name="Ohm R.A."/>
            <person name="Salamov A.A."/>
            <person name="Grigoriev I.V."/>
            <person name="Spatafora J.W."/>
            <person name="Berbee M.L."/>
        </authorList>
    </citation>
    <scope>NUCLEOTIDE SEQUENCE [LARGE SCALE GENOMIC DNA]</scope>
    <source>
        <strain evidence="2 3">JEL478</strain>
    </source>
</reference>
<keyword evidence="3" id="KW-1185">Reference proteome</keyword>
<keyword evidence="2" id="KW-0378">Hydrolase</keyword>
<dbReference type="GO" id="GO:0016787">
    <property type="term" value="F:hydrolase activity"/>
    <property type="evidence" value="ECO:0007669"/>
    <property type="project" value="UniProtKB-KW"/>
</dbReference>
<dbReference type="InterPro" id="IPR029058">
    <property type="entry name" value="AB_hydrolase_fold"/>
</dbReference>
<protein>
    <submittedName>
        <fullName evidence="2">Alpha/beta-hydrolase</fullName>
    </submittedName>
</protein>
<dbReference type="Proteomes" id="UP000070544">
    <property type="component" value="Unassembled WGS sequence"/>
</dbReference>
<evidence type="ECO:0000259" key="1">
    <source>
        <dbReference type="Pfam" id="PF01738"/>
    </source>
</evidence>
<evidence type="ECO:0000313" key="3">
    <source>
        <dbReference type="Proteomes" id="UP000070544"/>
    </source>
</evidence>
<dbReference type="OMA" id="HPSMLEK"/>
<organism evidence="2 3">
    <name type="scientific">Gonapodya prolifera (strain JEL478)</name>
    <name type="common">Monoblepharis prolifera</name>
    <dbReference type="NCBI Taxonomy" id="1344416"/>
    <lineage>
        <taxon>Eukaryota</taxon>
        <taxon>Fungi</taxon>
        <taxon>Fungi incertae sedis</taxon>
        <taxon>Chytridiomycota</taxon>
        <taxon>Chytridiomycota incertae sedis</taxon>
        <taxon>Monoblepharidomycetes</taxon>
        <taxon>Monoblepharidales</taxon>
        <taxon>Gonapodyaceae</taxon>
        <taxon>Gonapodya</taxon>
    </lineage>
</organism>
<proteinExistence type="predicted"/>
<name>A0A139AAQ9_GONPJ</name>
<dbReference type="Gene3D" id="3.40.50.1820">
    <property type="entry name" value="alpha/beta hydrolase"/>
    <property type="match status" value="1"/>
</dbReference>
<dbReference type="SUPFAM" id="SSF53474">
    <property type="entry name" value="alpha/beta-Hydrolases"/>
    <property type="match status" value="1"/>
</dbReference>
<dbReference type="OrthoDB" id="17560at2759"/>